<dbReference type="AlphaFoldDB" id="A0A0L9UHE7"/>
<accession>A0A0L9UHE7</accession>
<dbReference type="EMBL" id="CM003374">
    <property type="protein sequence ID" value="KOM42188.1"/>
    <property type="molecule type" value="Genomic_DNA"/>
</dbReference>
<gene>
    <name evidence="2" type="ORF">LR48_Vigan04g238600</name>
</gene>
<dbReference type="Gramene" id="KOM42188">
    <property type="protein sequence ID" value="KOM42188"/>
    <property type="gene ID" value="LR48_Vigan04g238600"/>
</dbReference>
<feature type="compositionally biased region" description="Polar residues" evidence="1">
    <location>
        <begin position="80"/>
        <end position="102"/>
    </location>
</feature>
<protein>
    <submittedName>
        <fullName evidence="2">Uncharacterized protein</fullName>
    </submittedName>
</protein>
<evidence type="ECO:0000313" key="2">
    <source>
        <dbReference type="EMBL" id="KOM42188.1"/>
    </source>
</evidence>
<proteinExistence type="predicted"/>
<name>A0A0L9UHE7_PHAAN</name>
<organism evidence="2 3">
    <name type="scientific">Phaseolus angularis</name>
    <name type="common">Azuki bean</name>
    <name type="synonym">Vigna angularis</name>
    <dbReference type="NCBI Taxonomy" id="3914"/>
    <lineage>
        <taxon>Eukaryota</taxon>
        <taxon>Viridiplantae</taxon>
        <taxon>Streptophyta</taxon>
        <taxon>Embryophyta</taxon>
        <taxon>Tracheophyta</taxon>
        <taxon>Spermatophyta</taxon>
        <taxon>Magnoliopsida</taxon>
        <taxon>eudicotyledons</taxon>
        <taxon>Gunneridae</taxon>
        <taxon>Pentapetalae</taxon>
        <taxon>rosids</taxon>
        <taxon>fabids</taxon>
        <taxon>Fabales</taxon>
        <taxon>Fabaceae</taxon>
        <taxon>Papilionoideae</taxon>
        <taxon>50 kb inversion clade</taxon>
        <taxon>NPAAA clade</taxon>
        <taxon>indigoferoid/millettioid clade</taxon>
        <taxon>Phaseoleae</taxon>
        <taxon>Vigna</taxon>
    </lineage>
</organism>
<feature type="region of interest" description="Disordered" evidence="1">
    <location>
        <begin position="76"/>
        <end position="102"/>
    </location>
</feature>
<sequence>MKVNLLPTTEEASSTQIQWPSGRTLAETTIIDLPDAIKAAMEKAATSAVTTPVASTKAQQSPYDYSASMSSATLSASTAPFGSTSPPSVVLSGSTSLTMTAA</sequence>
<evidence type="ECO:0000313" key="3">
    <source>
        <dbReference type="Proteomes" id="UP000053144"/>
    </source>
</evidence>
<dbReference type="Proteomes" id="UP000053144">
    <property type="component" value="Chromosome 4"/>
</dbReference>
<reference evidence="3" key="1">
    <citation type="journal article" date="2015" name="Proc. Natl. Acad. Sci. U.S.A.">
        <title>Genome sequencing of adzuki bean (Vigna angularis) provides insight into high starch and low fat accumulation and domestication.</title>
        <authorList>
            <person name="Yang K."/>
            <person name="Tian Z."/>
            <person name="Chen C."/>
            <person name="Luo L."/>
            <person name="Zhao B."/>
            <person name="Wang Z."/>
            <person name="Yu L."/>
            <person name="Li Y."/>
            <person name="Sun Y."/>
            <person name="Li W."/>
            <person name="Chen Y."/>
            <person name="Li Y."/>
            <person name="Zhang Y."/>
            <person name="Ai D."/>
            <person name="Zhao J."/>
            <person name="Shang C."/>
            <person name="Ma Y."/>
            <person name="Wu B."/>
            <person name="Wang M."/>
            <person name="Gao L."/>
            <person name="Sun D."/>
            <person name="Zhang P."/>
            <person name="Guo F."/>
            <person name="Wang W."/>
            <person name="Li Y."/>
            <person name="Wang J."/>
            <person name="Varshney R.K."/>
            <person name="Wang J."/>
            <person name="Ling H.Q."/>
            <person name="Wan P."/>
        </authorList>
    </citation>
    <scope>NUCLEOTIDE SEQUENCE</scope>
    <source>
        <strain evidence="3">cv. Jingnong 6</strain>
    </source>
</reference>
<evidence type="ECO:0000256" key="1">
    <source>
        <dbReference type="SAM" id="MobiDB-lite"/>
    </source>
</evidence>